<feature type="non-terminal residue" evidence="4">
    <location>
        <position position="1"/>
    </location>
</feature>
<feature type="domain" description="UvrB interaction" evidence="3">
    <location>
        <begin position="31"/>
        <end position="117"/>
    </location>
</feature>
<evidence type="ECO:0000313" key="4">
    <source>
        <dbReference type="EMBL" id="GAH71131.1"/>
    </source>
</evidence>
<dbReference type="SUPFAM" id="SSF52540">
    <property type="entry name" value="P-loop containing nucleoside triphosphate hydrolases"/>
    <property type="match status" value="1"/>
</dbReference>
<dbReference type="Pfam" id="PF17757">
    <property type="entry name" value="UvrB_inter"/>
    <property type="match status" value="1"/>
</dbReference>
<evidence type="ECO:0000259" key="3">
    <source>
        <dbReference type="Pfam" id="PF17757"/>
    </source>
</evidence>
<keyword evidence="1" id="KW-0547">Nucleotide-binding</keyword>
<dbReference type="GO" id="GO:0006289">
    <property type="term" value="P:nucleotide-excision repair"/>
    <property type="evidence" value="ECO:0007669"/>
    <property type="project" value="InterPro"/>
</dbReference>
<dbReference type="InterPro" id="IPR041471">
    <property type="entry name" value="UvrB_inter"/>
</dbReference>
<dbReference type="GO" id="GO:0016887">
    <property type="term" value="F:ATP hydrolysis activity"/>
    <property type="evidence" value="ECO:0007669"/>
    <property type="project" value="InterPro"/>
</dbReference>
<name>X1HLW4_9ZZZZ</name>
<comment type="caution">
    <text evidence="4">The sequence shown here is derived from an EMBL/GenBank/DDBJ whole genome shotgun (WGS) entry which is preliminary data.</text>
</comment>
<protein>
    <recommendedName>
        <fullName evidence="3">UvrB interaction domain-containing protein</fullName>
    </recommendedName>
</protein>
<organism evidence="4">
    <name type="scientific">marine sediment metagenome</name>
    <dbReference type="NCBI Taxonomy" id="412755"/>
    <lineage>
        <taxon>unclassified sequences</taxon>
        <taxon>metagenomes</taxon>
        <taxon>ecological metagenomes</taxon>
    </lineage>
</organism>
<dbReference type="AlphaFoldDB" id="X1HLW4"/>
<proteinExistence type="predicted"/>
<dbReference type="GO" id="GO:0003677">
    <property type="term" value="F:DNA binding"/>
    <property type="evidence" value="ECO:0007669"/>
    <property type="project" value="InterPro"/>
</dbReference>
<dbReference type="InterPro" id="IPR027417">
    <property type="entry name" value="P-loop_NTPase"/>
</dbReference>
<sequence length="267" mass="30879">NSARGKVFIVSYPEALIEKVVPKQELKNNSINLGVRKKVSIDFIEEFIEKFDFEKVDYVYQPGQYSIRGGIVDIFSFSNEQPFRIDFSGDEIDSIRSFNVENQLSVKHFERISILPNLQDPTLEAGKESFLKHLPANAIIWINNIAFTVDKFNSAFDSAFLSGKENETIDIKNILIKGEEFLEQLFSFPVIEFGQQFFFKPHLQIRFRTSPQPVFNKNFDLLSKNLIENAQSGYTNYILSENENQFERLKAIFRDTNTTVQFNPVDS</sequence>
<dbReference type="InterPro" id="IPR004807">
    <property type="entry name" value="UvrB"/>
</dbReference>
<dbReference type="PANTHER" id="PTHR24029:SF1">
    <property type="entry name" value="TRANSCRIPTION-REPAIR-COUPLING FACTOR"/>
    <property type="match status" value="1"/>
</dbReference>
<reference evidence="4" key="1">
    <citation type="journal article" date="2014" name="Front. Microbiol.">
        <title>High frequency of phylogenetically diverse reductive dehalogenase-homologous genes in deep subseafloor sedimentary metagenomes.</title>
        <authorList>
            <person name="Kawai M."/>
            <person name="Futagami T."/>
            <person name="Toyoda A."/>
            <person name="Takaki Y."/>
            <person name="Nishi S."/>
            <person name="Hori S."/>
            <person name="Arai W."/>
            <person name="Tsubouchi T."/>
            <person name="Morono Y."/>
            <person name="Uchiyama I."/>
            <person name="Ito T."/>
            <person name="Fujiyama A."/>
            <person name="Inagaki F."/>
            <person name="Takami H."/>
        </authorList>
    </citation>
    <scope>NUCLEOTIDE SEQUENCE</scope>
    <source>
        <strain evidence="4">Expedition CK06-06</strain>
    </source>
</reference>
<dbReference type="GO" id="GO:0009380">
    <property type="term" value="C:excinuclease repair complex"/>
    <property type="evidence" value="ECO:0007669"/>
    <property type="project" value="InterPro"/>
</dbReference>
<dbReference type="EMBL" id="BARU01028479">
    <property type="protein sequence ID" value="GAH71131.1"/>
    <property type="molecule type" value="Genomic_DNA"/>
</dbReference>
<gene>
    <name evidence="4" type="ORF">S03H2_45455</name>
</gene>
<dbReference type="Gene3D" id="3.30.2060.10">
    <property type="entry name" value="Penicillin-binding protein 1b domain"/>
    <property type="match status" value="1"/>
</dbReference>
<feature type="non-terminal residue" evidence="4">
    <location>
        <position position="267"/>
    </location>
</feature>
<evidence type="ECO:0000256" key="2">
    <source>
        <dbReference type="ARBA" id="ARBA00022840"/>
    </source>
</evidence>
<accession>X1HLW4</accession>
<evidence type="ECO:0000256" key="1">
    <source>
        <dbReference type="ARBA" id="ARBA00022741"/>
    </source>
</evidence>
<dbReference type="PANTHER" id="PTHR24029">
    <property type="entry name" value="UVRABC SYSTEM PROTEIN B"/>
    <property type="match status" value="1"/>
</dbReference>
<keyword evidence="2" id="KW-0067">ATP-binding</keyword>
<dbReference type="GO" id="GO:0005524">
    <property type="term" value="F:ATP binding"/>
    <property type="evidence" value="ECO:0007669"/>
    <property type="project" value="UniProtKB-KW"/>
</dbReference>